<dbReference type="FunFam" id="3.30.40.10:FF:000019">
    <property type="entry name" value="RBR-type E3 ubiquitin transferase"/>
    <property type="match status" value="1"/>
</dbReference>
<dbReference type="InterPro" id="IPR044066">
    <property type="entry name" value="TRIAD_supradom"/>
</dbReference>
<keyword evidence="8" id="KW-0863">Zinc-finger</keyword>
<dbReference type="EC" id="2.3.2.31" evidence="4"/>
<dbReference type="CDD" id="cd20343">
    <property type="entry name" value="BRcat_RBR_HHARI-like"/>
    <property type="match status" value="1"/>
</dbReference>
<evidence type="ECO:0000313" key="12">
    <source>
        <dbReference type="EnsemblMetazoa" id="AAEL022272-PA"/>
    </source>
</evidence>
<accession>A0A903VGC1</accession>
<keyword evidence="10" id="KW-0862">Zinc</keyword>
<evidence type="ECO:0000256" key="6">
    <source>
        <dbReference type="ARBA" id="ARBA00022723"/>
    </source>
</evidence>
<dbReference type="InterPro" id="IPR054694">
    <property type="entry name" value="Parkin-like_IBR"/>
</dbReference>
<evidence type="ECO:0000256" key="7">
    <source>
        <dbReference type="ARBA" id="ARBA00022737"/>
    </source>
</evidence>
<dbReference type="SUPFAM" id="SSF57850">
    <property type="entry name" value="RING/U-box"/>
    <property type="match status" value="3"/>
</dbReference>
<dbReference type="PANTHER" id="PTHR11685">
    <property type="entry name" value="RBR FAMILY RING FINGER AND IBR DOMAIN-CONTAINING"/>
    <property type="match status" value="1"/>
</dbReference>
<keyword evidence="9" id="KW-0833">Ubl conjugation pathway</keyword>
<dbReference type="CDD" id="cd20356">
    <property type="entry name" value="Rcat_RBR_HHARI-like"/>
    <property type="match status" value="1"/>
</dbReference>
<reference evidence="13" key="1">
    <citation type="submission" date="2017-06" db="EMBL/GenBank/DDBJ databases">
        <title>Aedes aegypti genome working group (AGWG) sequencing and assembly.</title>
        <authorList>
            <consortium name="Aedes aegypti Genome Working Group (AGWG)"/>
            <person name="Matthews B.J."/>
        </authorList>
    </citation>
    <scope>NUCLEOTIDE SEQUENCE [LARGE SCALE GENOMIC DNA]</scope>
    <source>
        <strain evidence="13">LVP_AGWG</strain>
    </source>
</reference>
<gene>
    <name evidence="12" type="primary">110681306</name>
</gene>
<dbReference type="Pfam" id="PF22605">
    <property type="entry name" value="IBR_2"/>
    <property type="match status" value="1"/>
</dbReference>
<dbReference type="Pfam" id="PF01485">
    <property type="entry name" value="IBR"/>
    <property type="match status" value="1"/>
</dbReference>
<comment type="similarity">
    <text evidence="3">Belongs to the RBR family. Ariadne subfamily.</text>
</comment>
<evidence type="ECO:0000256" key="9">
    <source>
        <dbReference type="ARBA" id="ARBA00022786"/>
    </source>
</evidence>
<dbReference type="PROSITE" id="PS51873">
    <property type="entry name" value="TRIAD"/>
    <property type="match status" value="1"/>
</dbReference>
<dbReference type="Gene3D" id="1.20.120.1750">
    <property type="match status" value="1"/>
</dbReference>
<dbReference type="InterPro" id="IPR002867">
    <property type="entry name" value="IBR_dom"/>
</dbReference>
<organism evidence="12 13">
    <name type="scientific">Aedes aegypti</name>
    <name type="common">Yellowfever mosquito</name>
    <name type="synonym">Culex aegypti</name>
    <dbReference type="NCBI Taxonomy" id="7159"/>
    <lineage>
        <taxon>Eukaryota</taxon>
        <taxon>Metazoa</taxon>
        <taxon>Ecdysozoa</taxon>
        <taxon>Arthropoda</taxon>
        <taxon>Hexapoda</taxon>
        <taxon>Insecta</taxon>
        <taxon>Pterygota</taxon>
        <taxon>Neoptera</taxon>
        <taxon>Endopterygota</taxon>
        <taxon>Diptera</taxon>
        <taxon>Nematocera</taxon>
        <taxon>Culicoidea</taxon>
        <taxon>Culicidae</taxon>
        <taxon>Culicinae</taxon>
        <taxon>Aedini</taxon>
        <taxon>Aedes</taxon>
        <taxon>Stegomyia</taxon>
    </lineage>
</organism>
<evidence type="ECO:0000256" key="2">
    <source>
        <dbReference type="ARBA" id="ARBA00004906"/>
    </source>
</evidence>
<feature type="domain" description="RING-type" evidence="11">
    <location>
        <begin position="1"/>
        <end position="197"/>
    </location>
</feature>
<comment type="catalytic activity">
    <reaction evidence="1">
        <text>[E2 ubiquitin-conjugating enzyme]-S-ubiquitinyl-L-cysteine + [acceptor protein]-L-lysine = [E2 ubiquitin-conjugating enzyme]-L-cysteine + [acceptor protein]-N(6)-ubiquitinyl-L-lysine.</text>
        <dbReference type="EC" id="2.3.2.31"/>
    </reaction>
</comment>
<dbReference type="FunFam" id="1.20.120.1750:FF:000002">
    <property type="entry name" value="RBR-type E3 ubiquitin transferase"/>
    <property type="match status" value="1"/>
</dbReference>
<dbReference type="OrthoDB" id="10009520at2759"/>
<keyword evidence="13" id="KW-1185">Reference proteome</keyword>
<proteinExistence type="inferred from homology"/>
<keyword evidence="5" id="KW-0808">Transferase</keyword>
<name>A0A903VGC1_AEDAE</name>
<evidence type="ECO:0000256" key="8">
    <source>
        <dbReference type="ARBA" id="ARBA00022771"/>
    </source>
</evidence>
<evidence type="ECO:0000256" key="4">
    <source>
        <dbReference type="ARBA" id="ARBA00012251"/>
    </source>
</evidence>
<dbReference type="InterPro" id="IPR031127">
    <property type="entry name" value="E3_UB_ligase_RBR"/>
</dbReference>
<dbReference type="GO" id="GO:0061630">
    <property type="term" value="F:ubiquitin protein ligase activity"/>
    <property type="evidence" value="ECO:0007669"/>
    <property type="project" value="UniProtKB-EC"/>
</dbReference>
<keyword evidence="6" id="KW-0479">Metal-binding</keyword>
<sequence>MMTGLECGHRFCTQCWQEYLTTKIVEEGLGQSIACAAHGCDILVDDVTVMRLVQDPRVKLKYQHLITNSFVECNRLLRWCTSADCTYAIKVQYVDARPVICKCNHVFCFECGENWHDPVQCRLLRKWIKKCDDDSETSNWIAANTKECPKCNVTIEKDGGCNHMVCKNQNCKYDFCWVCLGSWEPHGSSWYNCNRYDEDEARAARDAQEKFRSSLARYLHYYKPLHEPHAVAGSLSINSMHRLRLKWKKLQQHNMSWIEVQFLKKALIFLCQCRQTLMCTYVFAYYLRKNNQSLIFEDNQKGFGNGHGKAVPKYLERDITSENLCRHQTKGSR</sequence>
<dbReference type="GO" id="GO:0008270">
    <property type="term" value="F:zinc ion binding"/>
    <property type="evidence" value="ECO:0007669"/>
    <property type="project" value="UniProtKB-KW"/>
</dbReference>
<dbReference type="SMART" id="SM00647">
    <property type="entry name" value="IBR"/>
    <property type="match status" value="2"/>
</dbReference>
<dbReference type="EnsemblMetazoa" id="AAEL022272-RA">
    <property type="protein sequence ID" value="AAEL022272-PA"/>
    <property type="gene ID" value="AAEL022272"/>
</dbReference>
<comment type="pathway">
    <text evidence="2">Protein modification; protein ubiquitination.</text>
</comment>
<evidence type="ECO:0000259" key="11">
    <source>
        <dbReference type="PROSITE" id="PS51873"/>
    </source>
</evidence>
<evidence type="ECO:0000256" key="1">
    <source>
        <dbReference type="ARBA" id="ARBA00001798"/>
    </source>
</evidence>
<dbReference type="GO" id="GO:0016567">
    <property type="term" value="P:protein ubiquitination"/>
    <property type="evidence" value="ECO:0007669"/>
    <property type="project" value="InterPro"/>
</dbReference>
<evidence type="ECO:0000256" key="10">
    <source>
        <dbReference type="ARBA" id="ARBA00022833"/>
    </source>
</evidence>
<dbReference type="Proteomes" id="UP000008820">
    <property type="component" value="Unassembled WGS sequence"/>
</dbReference>
<evidence type="ECO:0000313" key="13">
    <source>
        <dbReference type="Proteomes" id="UP000008820"/>
    </source>
</evidence>
<protein>
    <recommendedName>
        <fullName evidence="4">RBR-type E3 ubiquitin transferase</fullName>
        <ecNumber evidence="4">2.3.2.31</ecNumber>
    </recommendedName>
</protein>
<evidence type="ECO:0000256" key="5">
    <source>
        <dbReference type="ARBA" id="ARBA00022679"/>
    </source>
</evidence>
<dbReference type="InterPro" id="IPR013083">
    <property type="entry name" value="Znf_RING/FYVE/PHD"/>
</dbReference>
<dbReference type="AlphaFoldDB" id="A0A903VGC1"/>
<dbReference type="Gene3D" id="3.30.40.10">
    <property type="entry name" value="Zinc/RING finger domain, C3HC4 (zinc finger)"/>
    <property type="match status" value="1"/>
</dbReference>
<reference evidence="12" key="2">
    <citation type="submission" date="2022-10" db="UniProtKB">
        <authorList>
            <consortium name="EnsemblMetazoa"/>
        </authorList>
    </citation>
    <scope>IDENTIFICATION</scope>
    <source>
        <strain evidence="12">LVP_AGWG</strain>
    </source>
</reference>
<evidence type="ECO:0000256" key="3">
    <source>
        <dbReference type="ARBA" id="ARBA00005884"/>
    </source>
</evidence>
<keyword evidence="7" id="KW-0677">Repeat</keyword>